<sequence>IELFTFHQIGVDSTSPDFLIILNGRQSRRYLPSSTIDAVIRRIQGHVLEITLAVDPHDISHFDLIETICGNNNKRVNLALKDGDEYAVSRLTLKFDLPLIYRLIKSCTRLRICFICPSLIFDDLIKLHKVIGEHDGELDNFMTSIRLNLAKELAYRFMGVALSYFDQTEPPYFPHFYDRNMQVILNDPRVWMASVEHGNVATSLMRHTSDKFILIIQQSSD</sequence>
<comment type="caution">
    <text evidence="1">The sequence shown here is derived from an EMBL/GenBank/DDBJ whole genome shotgun (WGS) entry which is preliminary data.</text>
</comment>
<protein>
    <submittedName>
        <fullName evidence="1">Uncharacterized protein</fullName>
    </submittedName>
</protein>
<gene>
    <name evidence="1" type="ORF">PFISCL1PPCAC_18979</name>
</gene>
<dbReference type="Proteomes" id="UP001432322">
    <property type="component" value="Unassembled WGS sequence"/>
</dbReference>
<name>A0AAV5W778_9BILA</name>
<evidence type="ECO:0000313" key="1">
    <source>
        <dbReference type="EMBL" id="GMT27682.1"/>
    </source>
</evidence>
<accession>A0AAV5W778</accession>
<reference evidence="1" key="1">
    <citation type="submission" date="2023-10" db="EMBL/GenBank/DDBJ databases">
        <title>Genome assembly of Pristionchus species.</title>
        <authorList>
            <person name="Yoshida K."/>
            <person name="Sommer R.J."/>
        </authorList>
    </citation>
    <scope>NUCLEOTIDE SEQUENCE</scope>
    <source>
        <strain evidence="1">RS5133</strain>
    </source>
</reference>
<feature type="non-terminal residue" evidence="1">
    <location>
        <position position="1"/>
    </location>
</feature>
<dbReference type="AlphaFoldDB" id="A0AAV5W778"/>
<proteinExistence type="predicted"/>
<feature type="non-terminal residue" evidence="1">
    <location>
        <position position="221"/>
    </location>
</feature>
<evidence type="ECO:0000313" key="2">
    <source>
        <dbReference type="Proteomes" id="UP001432322"/>
    </source>
</evidence>
<organism evidence="1 2">
    <name type="scientific">Pristionchus fissidentatus</name>
    <dbReference type="NCBI Taxonomy" id="1538716"/>
    <lineage>
        <taxon>Eukaryota</taxon>
        <taxon>Metazoa</taxon>
        <taxon>Ecdysozoa</taxon>
        <taxon>Nematoda</taxon>
        <taxon>Chromadorea</taxon>
        <taxon>Rhabditida</taxon>
        <taxon>Rhabditina</taxon>
        <taxon>Diplogasteromorpha</taxon>
        <taxon>Diplogasteroidea</taxon>
        <taxon>Neodiplogasteridae</taxon>
        <taxon>Pristionchus</taxon>
    </lineage>
</organism>
<dbReference type="EMBL" id="BTSY01000005">
    <property type="protein sequence ID" value="GMT27682.1"/>
    <property type="molecule type" value="Genomic_DNA"/>
</dbReference>
<keyword evidence="2" id="KW-1185">Reference proteome</keyword>